<dbReference type="HAMAP" id="MF_01405">
    <property type="entry name" value="Non_canon_purine_NTPase"/>
    <property type="match status" value="1"/>
</dbReference>
<dbReference type="NCBIfam" id="TIGR00042">
    <property type="entry name" value="RdgB/HAM1 family non-canonical purine NTP pyrophosphatase"/>
    <property type="match status" value="1"/>
</dbReference>
<feature type="binding site" evidence="10">
    <location>
        <position position="163"/>
    </location>
    <ligand>
        <name>substrate</name>
    </ligand>
</feature>
<dbReference type="PANTHER" id="PTHR11067:SF9">
    <property type="entry name" value="INOSINE TRIPHOSPHATE PYROPHOSPHATASE"/>
    <property type="match status" value="1"/>
</dbReference>
<keyword evidence="7 10" id="KW-0546">Nucleotide metabolism</keyword>
<evidence type="ECO:0000256" key="8">
    <source>
        <dbReference type="ARBA" id="ARBA00051875"/>
    </source>
</evidence>
<dbReference type="GO" id="GO:0005829">
    <property type="term" value="C:cytosol"/>
    <property type="evidence" value="ECO:0007669"/>
    <property type="project" value="TreeGrafter"/>
</dbReference>
<feature type="active site" description="Proton acceptor" evidence="10">
    <location>
        <position position="62"/>
    </location>
</feature>
<dbReference type="STRING" id="525909.Afer_1750"/>
<keyword evidence="3 10" id="KW-0479">Metal-binding</keyword>
<dbReference type="Pfam" id="PF01725">
    <property type="entry name" value="Ham1p_like"/>
    <property type="match status" value="1"/>
</dbReference>
<dbReference type="KEGG" id="afo:Afer_1750"/>
<feature type="binding site" evidence="10">
    <location>
        <begin position="168"/>
        <end position="169"/>
    </location>
    <ligand>
        <name>substrate</name>
    </ligand>
</feature>
<sequence length="188" mass="20287">MRVGLVTSNSHKLAEARRILTDFEVVGIDVGEVAETGSTFEENAIIKAEAGRGRAPIVIGEDSGLVVDGLDGAPGIYSARYGPTDAERIARVLQELGSTRSRRARFVAVVCAVVDEDPPRCFEGVVEGAIALEPRGEQGFGYDPIFIPLGGDGRTFAELGEWKDALSHRRRALVGFADWARAFADRDR</sequence>
<feature type="binding site" evidence="10">
    <location>
        <position position="63"/>
    </location>
    <ligand>
        <name>substrate</name>
    </ligand>
</feature>
<comment type="cofactor">
    <cofactor evidence="10">
        <name>Mg(2+)</name>
        <dbReference type="ChEBI" id="CHEBI:18420"/>
    </cofactor>
    <text evidence="10">Binds 1 Mg(2+) ion per subunit.</text>
</comment>
<evidence type="ECO:0000256" key="10">
    <source>
        <dbReference type="HAMAP-Rule" id="MF_01405"/>
    </source>
</evidence>
<evidence type="ECO:0000256" key="2">
    <source>
        <dbReference type="ARBA" id="ARBA00011738"/>
    </source>
</evidence>
<dbReference type="GO" id="GO:0035870">
    <property type="term" value="F:dITP diphosphatase activity"/>
    <property type="evidence" value="ECO:0007669"/>
    <property type="project" value="UniProtKB-UniRule"/>
</dbReference>
<dbReference type="OrthoDB" id="9807456at2"/>
<dbReference type="PANTHER" id="PTHR11067">
    <property type="entry name" value="INOSINE TRIPHOSPHATE PYROPHOSPHATASE/HAM1 PROTEIN"/>
    <property type="match status" value="1"/>
</dbReference>
<dbReference type="GO" id="GO:0036220">
    <property type="term" value="F:ITP diphosphatase activity"/>
    <property type="evidence" value="ECO:0007669"/>
    <property type="project" value="UniProtKB-UniRule"/>
</dbReference>
<comment type="catalytic activity">
    <reaction evidence="10">
        <text>ITP + H2O = IMP + diphosphate + H(+)</text>
        <dbReference type="Rhea" id="RHEA:29399"/>
        <dbReference type="ChEBI" id="CHEBI:15377"/>
        <dbReference type="ChEBI" id="CHEBI:15378"/>
        <dbReference type="ChEBI" id="CHEBI:33019"/>
        <dbReference type="ChEBI" id="CHEBI:58053"/>
        <dbReference type="ChEBI" id="CHEBI:61402"/>
        <dbReference type="EC" id="3.6.1.66"/>
    </reaction>
</comment>
<comment type="catalytic activity">
    <reaction evidence="8 10">
        <text>dITP + H2O = dIMP + diphosphate + H(+)</text>
        <dbReference type="Rhea" id="RHEA:28342"/>
        <dbReference type="ChEBI" id="CHEBI:15377"/>
        <dbReference type="ChEBI" id="CHEBI:15378"/>
        <dbReference type="ChEBI" id="CHEBI:33019"/>
        <dbReference type="ChEBI" id="CHEBI:61194"/>
        <dbReference type="ChEBI" id="CHEBI:61382"/>
        <dbReference type="EC" id="3.6.1.66"/>
    </reaction>
</comment>
<dbReference type="GO" id="GO:0009146">
    <property type="term" value="P:purine nucleoside triphosphate catabolic process"/>
    <property type="evidence" value="ECO:0007669"/>
    <property type="project" value="UniProtKB-UniRule"/>
</dbReference>
<dbReference type="GO" id="GO:0000166">
    <property type="term" value="F:nucleotide binding"/>
    <property type="evidence" value="ECO:0007669"/>
    <property type="project" value="UniProtKB-KW"/>
</dbReference>
<organism evidence="12 13">
    <name type="scientific">Acidimicrobium ferrooxidans (strain DSM 10331 / JCM 15462 / NBRC 103882 / ICP)</name>
    <dbReference type="NCBI Taxonomy" id="525909"/>
    <lineage>
        <taxon>Bacteria</taxon>
        <taxon>Bacillati</taxon>
        <taxon>Actinomycetota</taxon>
        <taxon>Acidimicrobiia</taxon>
        <taxon>Acidimicrobiales</taxon>
        <taxon>Acidimicrobiaceae</taxon>
        <taxon>Acidimicrobium</taxon>
    </lineage>
</organism>
<dbReference type="Gene3D" id="3.90.950.10">
    <property type="match status" value="1"/>
</dbReference>
<evidence type="ECO:0000256" key="7">
    <source>
        <dbReference type="ARBA" id="ARBA00023080"/>
    </source>
</evidence>
<accession>C7M108</accession>
<comment type="caution">
    <text evidence="10">Lacks conserved residue(s) required for the propagation of feature annotation.</text>
</comment>
<dbReference type="EC" id="3.6.1.66" evidence="10"/>
<dbReference type="Proteomes" id="UP000000771">
    <property type="component" value="Chromosome"/>
</dbReference>
<dbReference type="GO" id="GO:0017111">
    <property type="term" value="F:ribonucleoside triphosphate phosphatase activity"/>
    <property type="evidence" value="ECO:0007669"/>
    <property type="project" value="InterPro"/>
</dbReference>
<dbReference type="SUPFAM" id="SSF52972">
    <property type="entry name" value="ITPase-like"/>
    <property type="match status" value="1"/>
</dbReference>
<dbReference type="HOGENOM" id="CLU_082080_0_1_11"/>
<comment type="subunit">
    <text evidence="2 10">Homodimer.</text>
</comment>
<evidence type="ECO:0000256" key="4">
    <source>
        <dbReference type="ARBA" id="ARBA00022741"/>
    </source>
</evidence>
<dbReference type="eggNOG" id="COG0127">
    <property type="taxonomic scope" value="Bacteria"/>
</dbReference>
<dbReference type="CDD" id="cd00515">
    <property type="entry name" value="HAM1"/>
    <property type="match status" value="1"/>
</dbReference>
<dbReference type="InterPro" id="IPR020922">
    <property type="entry name" value="dITP/XTP_pyrophosphatase"/>
</dbReference>
<evidence type="ECO:0000256" key="5">
    <source>
        <dbReference type="ARBA" id="ARBA00022801"/>
    </source>
</evidence>
<comment type="catalytic activity">
    <reaction evidence="9 10">
        <text>XTP + H2O = XMP + diphosphate + H(+)</text>
        <dbReference type="Rhea" id="RHEA:28610"/>
        <dbReference type="ChEBI" id="CHEBI:15377"/>
        <dbReference type="ChEBI" id="CHEBI:15378"/>
        <dbReference type="ChEBI" id="CHEBI:33019"/>
        <dbReference type="ChEBI" id="CHEBI:57464"/>
        <dbReference type="ChEBI" id="CHEBI:61314"/>
        <dbReference type="EC" id="3.6.1.66"/>
    </reaction>
</comment>
<name>C7M108_ACIFD</name>
<keyword evidence="13" id="KW-1185">Reference proteome</keyword>
<dbReference type="GO" id="GO:0036222">
    <property type="term" value="F:XTP diphosphatase activity"/>
    <property type="evidence" value="ECO:0007669"/>
    <property type="project" value="UniProtKB-UniRule"/>
</dbReference>
<dbReference type="AlphaFoldDB" id="C7M108"/>
<keyword evidence="6 10" id="KW-0460">Magnesium</keyword>
<evidence type="ECO:0000256" key="11">
    <source>
        <dbReference type="RuleBase" id="RU003781"/>
    </source>
</evidence>
<dbReference type="InterPro" id="IPR002637">
    <property type="entry name" value="RdgB/HAM1"/>
</dbReference>
<gene>
    <name evidence="12" type="ordered locus">Afer_1750</name>
</gene>
<evidence type="ECO:0000256" key="3">
    <source>
        <dbReference type="ARBA" id="ARBA00022723"/>
    </source>
</evidence>
<dbReference type="GO" id="GO:0046872">
    <property type="term" value="F:metal ion binding"/>
    <property type="evidence" value="ECO:0007669"/>
    <property type="project" value="UniProtKB-KW"/>
</dbReference>
<dbReference type="RefSeq" id="WP_015799145.1">
    <property type="nucleotide sequence ID" value="NC_013124.1"/>
</dbReference>
<feature type="binding site" evidence="10">
    <location>
        <begin position="140"/>
        <end position="143"/>
    </location>
    <ligand>
        <name>substrate</name>
    </ligand>
</feature>
<dbReference type="InterPro" id="IPR029001">
    <property type="entry name" value="ITPase-like_fam"/>
</dbReference>
<keyword evidence="4 10" id="KW-0547">Nucleotide-binding</keyword>
<feature type="binding site" evidence="10">
    <location>
        <position position="62"/>
    </location>
    <ligand>
        <name>Mg(2+)</name>
        <dbReference type="ChEBI" id="CHEBI:18420"/>
    </ligand>
</feature>
<feature type="binding site" evidence="10">
    <location>
        <begin position="7"/>
        <end position="12"/>
    </location>
    <ligand>
        <name>substrate</name>
    </ligand>
</feature>
<dbReference type="GO" id="GO:0009117">
    <property type="term" value="P:nucleotide metabolic process"/>
    <property type="evidence" value="ECO:0007669"/>
    <property type="project" value="UniProtKB-KW"/>
</dbReference>
<evidence type="ECO:0000256" key="6">
    <source>
        <dbReference type="ARBA" id="ARBA00022842"/>
    </source>
</evidence>
<evidence type="ECO:0000313" key="13">
    <source>
        <dbReference type="Proteomes" id="UP000000771"/>
    </source>
</evidence>
<dbReference type="FunFam" id="3.90.950.10:FF:000001">
    <property type="entry name" value="dITP/XTP pyrophosphatase"/>
    <property type="match status" value="1"/>
</dbReference>
<evidence type="ECO:0000313" key="12">
    <source>
        <dbReference type="EMBL" id="ACU54666.1"/>
    </source>
</evidence>
<dbReference type="EMBL" id="CP001631">
    <property type="protein sequence ID" value="ACU54666.1"/>
    <property type="molecule type" value="Genomic_DNA"/>
</dbReference>
<comment type="function">
    <text evidence="10">Pyrophosphatase that catalyzes the hydrolysis of nucleoside triphosphates to their monophosphate derivatives, with a high preference for the non-canonical purine nucleotides XTP (xanthosine triphosphate), dITP (deoxyinosine triphosphate) and ITP. Seems to function as a house-cleaning enzyme that removes non-canonical purine nucleotides from the nucleotide pool, thus preventing their incorporation into DNA/RNA and avoiding chromosomal lesions.</text>
</comment>
<proteinExistence type="inferred from homology"/>
<protein>
    <recommendedName>
        <fullName evidence="10">dITP/XTP pyrophosphatase</fullName>
        <ecNumber evidence="10">3.6.1.66</ecNumber>
    </recommendedName>
    <alternativeName>
        <fullName evidence="10">Non-canonical purine NTP pyrophosphatase</fullName>
    </alternativeName>
    <alternativeName>
        <fullName evidence="10">Non-standard purine NTP pyrophosphatase</fullName>
    </alternativeName>
    <alternativeName>
        <fullName evidence="10">Nucleoside-triphosphate diphosphatase</fullName>
    </alternativeName>
    <alternativeName>
        <fullName evidence="10">Nucleoside-triphosphate pyrophosphatase</fullName>
        <shortName evidence="10">NTPase</shortName>
    </alternativeName>
</protein>
<reference evidence="12 13" key="1">
    <citation type="journal article" date="2009" name="Stand. Genomic Sci.">
        <title>Complete genome sequence of Acidimicrobium ferrooxidans type strain (ICP).</title>
        <authorList>
            <person name="Clum A."/>
            <person name="Nolan M."/>
            <person name="Lang E."/>
            <person name="Glavina Del Rio T."/>
            <person name="Tice H."/>
            <person name="Copeland A."/>
            <person name="Cheng J.F."/>
            <person name="Lucas S."/>
            <person name="Chen F."/>
            <person name="Bruce D."/>
            <person name="Goodwin L."/>
            <person name="Pitluck S."/>
            <person name="Ivanova N."/>
            <person name="Mavrommatis K."/>
            <person name="Mikhailova N."/>
            <person name="Pati A."/>
            <person name="Chen A."/>
            <person name="Palaniappan K."/>
            <person name="Goker M."/>
            <person name="Spring S."/>
            <person name="Land M."/>
            <person name="Hauser L."/>
            <person name="Chang Y.J."/>
            <person name="Jeffries C.C."/>
            <person name="Chain P."/>
            <person name="Bristow J."/>
            <person name="Eisen J.A."/>
            <person name="Markowitz V."/>
            <person name="Hugenholtz P."/>
            <person name="Kyrpides N.C."/>
            <person name="Klenk H.P."/>
            <person name="Lapidus A."/>
        </authorList>
    </citation>
    <scope>NUCLEOTIDE SEQUENCE [LARGE SCALE GENOMIC DNA]</scope>
    <source>
        <strain evidence="13">DSM 10331 / JCM 15462 / NBRC 103882 / ICP</strain>
    </source>
</reference>
<evidence type="ECO:0000256" key="9">
    <source>
        <dbReference type="ARBA" id="ARBA00052017"/>
    </source>
</evidence>
<keyword evidence="5 10" id="KW-0378">Hydrolase</keyword>
<evidence type="ECO:0000256" key="1">
    <source>
        <dbReference type="ARBA" id="ARBA00008023"/>
    </source>
</evidence>
<comment type="similarity">
    <text evidence="1 10 11">Belongs to the HAM1 NTPase family.</text>
</comment>